<dbReference type="EMBL" id="MG264610">
    <property type="protein sequence ID" value="AUG32118.1"/>
    <property type="molecule type" value="Genomic_DNA"/>
</dbReference>
<name>A0A2H4ZNM6_9EUKA</name>
<gene>
    <name evidence="2" type="ORF">PLO_110</name>
</gene>
<keyword evidence="2" id="KW-0934">Plastid</keyword>
<keyword evidence="1" id="KW-0472">Membrane</keyword>
<keyword evidence="1" id="KW-1133">Transmembrane helix</keyword>
<feature type="transmembrane region" description="Helical" evidence="1">
    <location>
        <begin position="21"/>
        <end position="48"/>
    </location>
</feature>
<proteinExistence type="predicted"/>
<organism evidence="2">
    <name type="scientific">Paulinella longichromatophora</name>
    <dbReference type="NCBI Taxonomy" id="1708747"/>
    <lineage>
        <taxon>Eukaryota</taxon>
        <taxon>Sar</taxon>
        <taxon>Rhizaria</taxon>
        <taxon>Cercozoa</taxon>
        <taxon>Imbricatea</taxon>
        <taxon>Silicofilosea</taxon>
        <taxon>Euglyphida</taxon>
        <taxon>Paulinellidae</taxon>
        <taxon>Paulinella</taxon>
    </lineage>
</organism>
<geneLocation type="plastid" evidence="2"/>
<keyword evidence="1" id="KW-0812">Transmembrane</keyword>
<sequence>MRNMNKVSFRANRQLNPLPKGLLRLYGFIAVLVVLIPEWVAGSTLIVFPDNWEGSNLPLFSCNWYNFLELRLATMPLSQLRILAYRVGLRNYSRLNRERLISRLIKCQRHNSTSFC</sequence>
<protein>
    <submittedName>
        <fullName evidence="2">Uncharacterized protein</fullName>
    </submittedName>
</protein>
<accession>A0A2H4ZNM6</accession>
<dbReference type="AlphaFoldDB" id="A0A2H4ZNM6"/>
<reference evidence="2" key="1">
    <citation type="submission" date="2017-10" db="EMBL/GenBank/DDBJ databases">
        <title>Paulinella longichromatophora chromatophore genome.</title>
        <authorList>
            <person name="Lhee D."/>
            <person name="Yoon H.S."/>
        </authorList>
    </citation>
    <scope>NUCLEOTIDE SEQUENCE</scope>
</reference>
<evidence type="ECO:0000256" key="1">
    <source>
        <dbReference type="SAM" id="Phobius"/>
    </source>
</evidence>
<evidence type="ECO:0000313" key="2">
    <source>
        <dbReference type="EMBL" id="AUG32118.1"/>
    </source>
</evidence>